<sequence length="85" mass="9971">MLADNESLFSRFKDVHDRYIQDCITNKQEFNTVGAEVLEVIRKYENQLVGSTERSQYSKFSTQLSEKFWSGVRQLFPKIDFVGVK</sequence>
<comment type="caution">
    <text evidence="1">The sequence shown here is derived from an EMBL/GenBank/DDBJ whole genome shotgun (WGS) entry which is preliminary data.</text>
</comment>
<dbReference type="EMBL" id="LCFB01000014">
    <property type="protein sequence ID" value="KKS84778.1"/>
    <property type="molecule type" value="Genomic_DNA"/>
</dbReference>
<protein>
    <submittedName>
        <fullName evidence="1">Uncharacterized protein</fullName>
    </submittedName>
</protein>
<gene>
    <name evidence="1" type="ORF">UV59_C0014G0021</name>
</gene>
<accession>A0A0G1FD42</accession>
<dbReference type="Proteomes" id="UP000034543">
    <property type="component" value="Unassembled WGS sequence"/>
</dbReference>
<dbReference type="AlphaFoldDB" id="A0A0G1FD42"/>
<organism evidence="1 2">
    <name type="scientific">Candidatus Gottesmanbacteria bacterium GW2011_GWA1_43_11</name>
    <dbReference type="NCBI Taxonomy" id="1618436"/>
    <lineage>
        <taxon>Bacteria</taxon>
        <taxon>Candidatus Gottesmaniibacteriota</taxon>
    </lineage>
</organism>
<dbReference type="STRING" id="1618436.UV59_C0014G0021"/>
<name>A0A0G1FD42_9BACT</name>
<evidence type="ECO:0000313" key="2">
    <source>
        <dbReference type="Proteomes" id="UP000034543"/>
    </source>
</evidence>
<proteinExistence type="predicted"/>
<reference evidence="1 2" key="1">
    <citation type="journal article" date="2015" name="Nature">
        <title>rRNA introns, odd ribosomes, and small enigmatic genomes across a large radiation of phyla.</title>
        <authorList>
            <person name="Brown C.T."/>
            <person name="Hug L.A."/>
            <person name="Thomas B.C."/>
            <person name="Sharon I."/>
            <person name="Castelle C.J."/>
            <person name="Singh A."/>
            <person name="Wilkins M.J."/>
            <person name="Williams K.H."/>
            <person name="Banfield J.F."/>
        </authorList>
    </citation>
    <scope>NUCLEOTIDE SEQUENCE [LARGE SCALE GENOMIC DNA]</scope>
</reference>
<evidence type="ECO:0000313" key="1">
    <source>
        <dbReference type="EMBL" id="KKS84778.1"/>
    </source>
</evidence>